<evidence type="ECO:0000313" key="1">
    <source>
        <dbReference type="EMBL" id="MDQ1096851.1"/>
    </source>
</evidence>
<sequence>MKTQPNYKRIYMDMLTMKYPEKAASCTDILNKKNIDIMDIIHLDQIICGKKEFTDSRFDQKLKSYDKKTIFEILEYQKKNRLNNSQLARHFNLSRNSITKWKKLFLTELNK</sequence>
<proteinExistence type="predicted"/>
<dbReference type="SUPFAM" id="SSF48295">
    <property type="entry name" value="TrpR-like"/>
    <property type="match status" value="1"/>
</dbReference>
<keyword evidence="2" id="KW-1185">Reference proteome</keyword>
<gene>
    <name evidence="1" type="ORF">QE404_001998</name>
</gene>
<dbReference type="GO" id="GO:0003677">
    <property type="term" value="F:DNA binding"/>
    <property type="evidence" value="ECO:0007669"/>
    <property type="project" value="UniProtKB-KW"/>
</dbReference>
<evidence type="ECO:0000313" key="2">
    <source>
        <dbReference type="Proteomes" id="UP001225072"/>
    </source>
</evidence>
<dbReference type="Proteomes" id="UP001225072">
    <property type="component" value="Unassembled WGS sequence"/>
</dbReference>
<dbReference type="EMBL" id="JAUTAL010000001">
    <property type="protein sequence ID" value="MDQ1096851.1"/>
    <property type="molecule type" value="Genomic_DNA"/>
</dbReference>
<protein>
    <submittedName>
        <fullName evidence="1">DNA-binding transcriptional regulator YiaG</fullName>
    </submittedName>
</protein>
<dbReference type="InterPro" id="IPR010921">
    <property type="entry name" value="Trp_repressor/repl_initiator"/>
</dbReference>
<reference evidence="1 2" key="1">
    <citation type="submission" date="2023-07" db="EMBL/GenBank/DDBJ databases">
        <title>Functional and genomic diversity of the sorghum phyllosphere microbiome.</title>
        <authorList>
            <person name="Shade A."/>
        </authorList>
    </citation>
    <scope>NUCLEOTIDE SEQUENCE [LARGE SCALE GENOMIC DNA]</scope>
    <source>
        <strain evidence="1 2">SORGH_AS_1064</strain>
    </source>
</reference>
<dbReference type="Gene3D" id="1.10.10.60">
    <property type="entry name" value="Homeodomain-like"/>
    <property type="match status" value="1"/>
</dbReference>
<keyword evidence="1" id="KW-0238">DNA-binding</keyword>
<comment type="caution">
    <text evidence="1">The sequence shown here is derived from an EMBL/GenBank/DDBJ whole genome shotgun (WGS) entry which is preliminary data.</text>
</comment>
<organism evidence="1 2">
    <name type="scientific">Chryseobacterium camelliae</name>
    <dbReference type="NCBI Taxonomy" id="1265445"/>
    <lineage>
        <taxon>Bacteria</taxon>
        <taxon>Pseudomonadati</taxon>
        <taxon>Bacteroidota</taxon>
        <taxon>Flavobacteriia</taxon>
        <taxon>Flavobacteriales</taxon>
        <taxon>Weeksellaceae</taxon>
        <taxon>Chryseobacterium group</taxon>
        <taxon>Chryseobacterium</taxon>
    </lineage>
</organism>
<accession>A0ABU0TIG6</accession>
<name>A0ABU0TIG6_9FLAO</name>
<dbReference type="RefSeq" id="WP_307449927.1">
    <property type="nucleotide sequence ID" value="NZ_JAUTAL010000001.1"/>
</dbReference>